<feature type="compositionally biased region" description="Basic and acidic residues" evidence="6">
    <location>
        <begin position="396"/>
        <end position="408"/>
    </location>
</feature>
<evidence type="ECO:0000259" key="7">
    <source>
        <dbReference type="PROSITE" id="PS52027"/>
    </source>
</evidence>
<feature type="compositionally biased region" description="Polar residues" evidence="6">
    <location>
        <begin position="281"/>
        <end position="311"/>
    </location>
</feature>
<feature type="domain" description="C2HC/C3H-type" evidence="7">
    <location>
        <begin position="417"/>
        <end position="446"/>
    </location>
</feature>
<keyword evidence="1" id="KW-0479">Metal-binding</keyword>
<evidence type="ECO:0000256" key="6">
    <source>
        <dbReference type="SAM" id="MobiDB-lite"/>
    </source>
</evidence>
<keyword evidence="2" id="KW-0677">Repeat</keyword>
<accession>A0A6F9DYQ8</accession>
<dbReference type="PANTHER" id="PTHR13555">
    <property type="entry name" value="C2H2 ZINC FINGER CGI-62-RELATED"/>
    <property type="match status" value="1"/>
</dbReference>
<feature type="domain" description="C2HC/C3H-type" evidence="7">
    <location>
        <begin position="5"/>
        <end position="34"/>
    </location>
</feature>
<keyword evidence="3 5" id="KW-0863">Zinc-finger</keyword>
<name>A0A6F9DYQ8_9ASCI</name>
<evidence type="ECO:0000256" key="4">
    <source>
        <dbReference type="ARBA" id="ARBA00022833"/>
    </source>
</evidence>
<feature type="compositionally biased region" description="Polar residues" evidence="6">
    <location>
        <begin position="167"/>
        <end position="177"/>
    </location>
</feature>
<protein>
    <submittedName>
        <fullName evidence="8">ZF(C2H2)-149 zinc finger protein</fullName>
    </submittedName>
</protein>
<dbReference type="InterPro" id="IPR049899">
    <property type="entry name" value="Znf_C2HC_C3H"/>
</dbReference>
<evidence type="ECO:0000256" key="1">
    <source>
        <dbReference type="ARBA" id="ARBA00022723"/>
    </source>
</evidence>
<evidence type="ECO:0000256" key="2">
    <source>
        <dbReference type="ARBA" id="ARBA00022737"/>
    </source>
</evidence>
<organism evidence="8">
    <name type="scientific">Phallusia mammillata</name>
    <dbReference type="NCBI Taxonomy" id="59560"/>
    <lineage>
        <taxon>Eukaryota</taxon>
        <taxon>Metazoa</taxon>
        <taxon>Chordata</taxon>
        <taxon>Tunicata</taxon>
        <taxon>Ascidiacea</taxon>
        <taxon>Phlebobranchia</taxon>
        <taxon>Ascidiidae</taxon>
        <taxon>Phallusia</taxon>
    </lineage>
</organism>
<evidence type="ECO:0000313" key="8">
    <source>
        <dbReference type="EMBL" id="CAB3268005.1"/>
    </source>
</evidence>
<dbReference type="PANTHER" id="PTHR13555:SF68">
    <property type="entry name" value="ZINC FINGER PROTEIN 474"/>
    <property type="match status" value="1"/>
</dbReference>
<dbReference type="GO" id="GO:0008270">
    <property type="term" value="F:zinc ion binding"/>
    <property type="evidence" value="ECO:0007669"/>
    <property type="project" value="UniProtKB-KW"/>
</dbReference>
<dbReference type="Gene3D" id="3.30.160.60">
    <property type="entry name" value="Classic Zinc Finger"/>
    <property type="match status" value="4"/>
</dbReference>
<dbReference type="PROSITE" id="PS52027">
    <property type="entry name" value="ZF_C2HC_C3H"/>
    <property type="match status" value="4"/>
</dbReference>
<feature type="compositionally biased region" description="Polar residues" evidence="6">
    <location>
        <begin position="255"/>
        <end position="274"/>
    </location>
</feature>
<feature type="region of interest" description="Disordered" evidence="6">
    <location>
        <begin position="164"/>
        <end position="311"/>
    </location>
</feature>
<evidence type="ECO:0000256" key="3">
    <source>
        <dbReference type="ARBA" id="ARBA00022771"/>
    </source>
</evidence>
<feature type="domain" description="C2HC/C3H-type" evidence="7">
    <location>
        <begin position="490"/>
        <end position="517"/>
    </location>
</feature>
<sequence length="517" mass="58734">MAPPGFRVCYICGREFGSKSIDIHEPKCLEKWKLENQKLPRKMRRPIPEKPQILPTLVGNNKYQSDAQFVNAYNENAWKAAQAQLLPCSRCGRTFLPDRLEVHLRSCKGVKRPRTVTLRKRPPQVADQLHPVITTENTFASMDAFRSGTVGVKSTREPGTYKRKANQIPTLRPLSSRSMKRESAPLKEINKTSVNRVPRSSKFAQMKVGSQVMAPQTSKFEPSIAQARRTQAEAQSLPGRRLTPHPPDKKRQSLPFRSSSRNTLPSNTVTSSLSRSKENYPRTNSQERGTNQTVPSTPQDTASESRTSSPLECSRMTLRRRGTYNVEEMESSLQPIYSDSESQNTVDGTRSSMSLRSMTHTPKIRSSMQMSKTRLTAKPIMREKLPMKSVTPSMKMFERKQPKPHPPEPKGQPKPPPFVICYICGRKYGTQSISIHEPQCLEKWKSENRQLPKRLRRPEPKKPEIQPISASGSYDFEAANEAAWQASQQQLVPCTLCQRTFLPDRLIVHQRSCKGKR</sequence>
<dbReference type="Pfam" id="PF13913">
    <property type="entry name" value="zf-C2HC_2"/>
    <property type="match status" value="4"/>
</dbReference>
<feature type="compositionally biased region" description="Basic and acidic residues" evidence="6">
    <location>
        <begin position="179"/>
        <end position="190"/>
    </location>
</feature>
<dbReference type="EMBL" id="LR792143">
    <property type="protein sequence ID" value="CAB3268005.1"/>
    <property type="molecule type" value="mRNA"/>
</dbReference>
<reference evidence="8" key="1">
    <citation type="submission" date="2020-04" db="EMBL/GenBank/DDBJ databases">
        <authorList>
            <person name="Neveu A P."/>
        </authorList>
    </citation>
    <scope>NUCLEOTIDE SEQUENCE</scope>
    <source>
        <tissue evidence="8">Whole embryo</tissue>
    </source>
</reference>
<evidence type="ECO:0000256" key="5">
    <source>
        <dbReference type="PROSITE-ProRule" id="PRU01371"/>
    </source>
</evidence>
<dbReference type="InterPro" id="IPR026319">
    <property type="entry name" value="ZC2HC1A/B-like"/>
</dbReference>
<keyword evidence="4" id="KW-0862">Zinc</keyword>
<dbReference type="AlphaFoldDB" id="A0A6F9DYQ8"/>
<feature type="domain" description="C2HC/C3H-type" evidence="7">
    <location>
        <begin position="84"/>
        <end position="113"/>
    </location>
</feature>
<proteinExistence type="evidence at transcript level"/>
<gene>
    <name evidence="8" type="primary">Znf474</name>
</gene>
<feature type="region of interest" description="Disordered" evidence="6">
    <location>
        <begin position="396"/>
        <end position="415"/>
    </location>
</feature>